<name>A0A645ILL3_9ZZZZ</name>
<accession>A0A645ILL3</accession>
<reference evidence="1" key="1">
    <citation type="submission" date="2019-08" db="EMBL/GenBank/DDBJ databases">
        <authorList>
            <person name="Kucharzyk K."/>
            <person name="Murdoch R.W."/>
            <person name="Higgins S."/>
            <person name="Loffler F."/>
        </authorList>
    </citation>
    <scope>NUCLEOTIDE SEQUENCE</scope>
</reference>
<gene>
    <name evidence="1" type="ORF">SDC9_199835</name>
</gene>
<evidence type="ECO:0000313" key="1">
    <source>
        <dbReference type="EMBL" id="MPN52181.1"/>
    </source>
</evidence>
<organism evidence="1">
    <name type="scientific">bioreactor metagenome</name>
    <dbReference type="NCBI Taxonomy" id="1076179"/>
    <lineage>
        <taxon>unclassified sequences</taxon>
        <taxon>metagenomes</taxon>
        <taxon>ecological metagenomes</taxon>
    </lineage>
</organism>
<dbReference type="AlphaFoldDB" id="A0A645ILL3"/>
<dbReference type="EMBL" id="VSSQ01118037">
    <property type="protein sequence ID" value="MPN52181.1"/>
    <property type="molecule type" value="Genomic_DNA"/>
</dbReference>
<proteinExistence type="predicted"/>
<sequence>MNFNAGPPAGNIGDPAGQKTMIFQVERMGDAVSQDRLDMGIKQEDLPAVLSSRVTFQDGINILQQGSY</sequence>
<protein>
    <submittedName>
        <fullName evidence="1">Uncharacterized protein</fullName>
    </submittedName>
</protein>
<comment type="caution">
    <text evidence="1">The sequence shown here is derived from an EMBL/GenBank/DDBJ whole genome shotgun (WGS) entry which is preliminary data.</text>
</comment>